<dbReference type="SUPFAM" id="SSF55658">
    <property type="entry name" value="L9 N-domain-like"/>
    <property type="match status" value="1"/>
</dbReference>
<dbReference type="Gene3D" id="3.30.420.10">
    <property type="entry name" value="Ribonuclease H-like superfamily/Ribonuclease H"/>
    <property type="match status" value="1"/>
</dbReference>
<keyword evidence="5 10" id="KW-0540">Nuclease</keyword>
<accession>A0A1C7NRU9</accession>
<comment type="similarity">
    <text evidence="3 10">Belongs to the RNase H family.</text>
</comment>
<dbReference type="InterPro" id="IPR012337">
    <property type="entry name" value="RNaseH-like_sf"/>
</dbReference>
<dbReference type="FunFam" id="3.40.970.10:FF:000001">
    <property type="entry name" value="Ribonuclease H1"/>
    <property type="match status" value="1"/>
</dbReference>
<evidence type="ECO:0000256" key="2">
    <source>
        <dbReference type="ARBA" id="ARBA00001946"/>
    </source>
</evidence>
<comment type="cofactor">
    <cofactor evidence="2 10">
        <name>Mg(2+)</name>
        <dbReference type="ChEBI" id="CHEBI:18420"/>
    </cofactor>
</comment>
<comment type="caution">
    <text evidence="12">The sequence shown here is derived from an EMBL/GenBank/DDBJ whole genome shotgun (WGS) entry which is preliminary data.</text>
</comment>
<dbReference type="PANTHER" id="PTHR10642:SF26">
    <property type="entry name" value="RIBONUCLEASE H1"/>
    <property type="match status" value="1"/>
</dbReference>
<dbReference type="InterPro" id="IPR037056">
    <property type="entry name" value="RNase_H1_N_sf"/>
</dbReference>
<dbReference type="PROSITE" id="PS50879">
    <property type="entry name" value="RNASE_H_1"/>
    <property type="match status" value="1"/>
</dbReference>
<evidence type="ECO:0000256" key="7">
    <source>
        <dbReference type="ARBA" id="ARBA00022759"/>
    </source>
</evidence>
<dbReference type="GO" id="GO:0003676">
    <property type="term" value="F:nucleic acid binding"/>
    <property type="evidence" value="ECO:0007669"/>
    <property type="project" value="UniProtKB-UniRule"/>
</dbReference>
<dbReference type="EC" id="3.1.26.4" evidence="4 10"/>
<dbReference type="InterPro" id="IPR050092">
    <property type="entry name" value="RNase_H"/>
</dbReference>
<name>A0A1C7NRU9_9FUNG</name>
<keyword evidence="9 10" id="KW-0460">Magnesium</keyword>
<evidence type="ECO:0000313" key="13">
    <source>
        <dbReference type="Proteomes" id="UP000093000"/>
    </source>
</evidence>
<feature type="domain" description="RNase H type-1" evidence="11">
    <location>
        <begin position="105"/>
        <end position="253"/>
    </location>
</feature>
<evidence type="ECO:0000256" key="6">
    <source>
        <dbReference type="ARBA" id="ARBA00022723"/>
    </source>
</evidence>
<dbReference type="EMBL" id="LUGH01000002">
    <property type="protein sequence ID" value="OBZ91855.1"/>
    <property type="molecule type" value="Genomic_DNA"/>
</dbReference>
<sequence>MAQPKFYYAVSHGRETGIFHTWNECKTHVQGFKNAVYKKFDSETEAQDFLDKNKNALGLAQPPVSRKIVANPNVRDQGPLLRRKRGFDYEDDVDTSARKKIDLIGTRVSVVYTDGASSNNGKGNARAGYGVYWGKNDPRNASVRLPGKRQTNQRAEASAVIHALESSMNETDTLEIMTDSQYVINAVTTWSKAWVEKGWKGTNGKEIQNRDLFEKILRLIKNRKGEVKLTYVPGHQGVPGNEEADRLAVAAVNKN</sequence>
<dbReference type="OrthoDB" id="128665at2759"/>
<evidence type="ECO:0000256" key="8">
    <source>
        <dbReference type="ARBA" id="ARBA00022801"/>
    </source>
</evidence>
<gene>
    <name evidence="12" type="primary">RNASEH1</name>
    <name evidence="12" type="ORF">A0J61_00117</name>
</gene>
<dbReference type="InParanoid" id="A0A1C7NRU9"/>
<dbReference type="GO" id="GO:0004523">
    <property type="term" value="F:RNA-DNA hybrid ribonuclease activity"/>
    <property type="evidence" value="ECO:0007669"/>
    <property type="project" value="UniProtKB-UniRule"/>
</dbReference>
<dbReference type="FunFam" id="3.30.420.10:FF:000115">
    <property type="entry name" value="Ribonuclease H"/>
    <property type="match status" value="1"/>
</dbReference>
<dbReference type="FunCoup" id="A0A1C7NRU9">
    <property type="interactions" value="60"/>
</dbReference>
<dbReference type="InterPro" id="IPR009027">
    <property type="entry name" value="Ribosomal_bL9/RNase_H1_N"/>
</dbReference>
<dbReference type="PIRSF" id="PIRSF036852">
    <property type="entry name" value="Ribonuclease_H1_euk"/>
    <property type="match status" value="1"/>
</dbReference>
<comment type="function">
    <text evidence="10">Endonuclease that specifically degrades the RNA of RNA-DNA hybrids.</text>
</comment>
<keyword evidence="6 10" id="KW-0479">Metal-binding</keyword>
<keyword evidence="8 10" id="KW-0378">Hydrolase</keyword>
<dbReference type="STRING" id="101091.A0A1C7NRU9"/>
<dbReference type="CDD" id="cd09280">
    <property type="entry name" value="RNase_HI_eukaryote_like"/>
    <property type="match status" value="1"/>
</dbReference>
<evidence type="ECO:0000259" key="11">
    <source>
        <dbReference type="PROSITE" id="PS50879"/>
    </source>
</evidence>
<evidence type="ECO:0000313" key="12">
    <source>
        <dbReference type="EMBL" id="OBZ91855.1"/>
    </source>
</evidence>
<dbReference type="Pfam" id="PF01693">
    <property type="entry name" value="Cauli_VI"/>
    <property type="match status" value="1"/>
</dbReference>
<evidence type="ECO:0000256" key="10">
    <source>
        <dbReference type="PIRNR" id="PIRNR036852"/>
    </source>
</evidence>
<keyword evidence="13" id="KW-1185">Reference proteome</keyword>
<keyword evidence="7 10" id="KW-0255">Endonuclease</keyword>
<evidence type="ECO:0000256" key="5">
    <source>
        <dbReference type="ARBA" id="ARBA00022722"/>
    </source>
</evidence>
<evidence type="ECO:0000256" key="4">
    <source>
        <dbReference type="ARBA" id="ARBA00012180"/>
    </source>
</evidence>
<evidence type="ECO:0000256" key="1">
    <source>
        <dbReference type="ARBA" id="ARBA00000077"/>
    </source>
</evidence>
<dbReference type="PANTHER" id="PTHR10642">
    <property type="entry name" value="RIBONUCLEASE H1"/>
    <property type="match status" value="1"/>
</dbReference>
<dbReference type="InterPro" id="IPR017067">
    <property type="entry name" value="RNase_H1_euk"/>
</dbReference>
<reference evidence="12 13" key="1">
    <citation type="submission" date="2016-03" db="EMBL/GenBank/DDBJ databases">
        <title>Choanephora cucurbitarum.</title>
        <authorList>
            <person name="Min B."/>
            <person name="Park H."/>
            <person name="Park J.-H."/>
            <person name="Shin H.-D."/>
            <person name="Choi I.-G."/>
        </authorList>
    </citation>
    <scope>NUCLEOTIDE SEQUENCE [LARGE SCALE GENOMIC DNA]</scope>
    <source>
        <strain evidence="12 13">KUS-F28377</strain>
    </source>
</reference>
<dbReference type="InterPro" id="IPR002156">
    <property type="entry name" value="RNaseH_domain"/>
</dbReference>
<dbReference type="InterPro" id="IPR036397">
    <property type="entry name" value="RNaseH_sf"/>
</dbReference>
<comment type="catalytic activity">
    <reaction evidence="1 10">
        <text>Endonucleolytic cleavage to 5'-phosphomonoester.</text>
        <dbReference type="EC" id="3.1.26.4"/>
    </reaction>
</comment>
<protein>
    <recommendedName>
        <fullName evidence="4 10">Ribonuclease H</fullName>
        <shortName evidence="10">RNase H</shortName>
        <ecNumber evidence="4 10">3.1.26.4</ecNumber>
    </recommendedName>
</protein>
<dbReference type="InterPro" id="IPR011320">
    <property type="entry name" value="RNase_H1_N"/>
</dbReference>
<dbReference type="GO" id="GO:0000287">
    <property type="term" value="F:magnesium ion binding"/>
    <property type="evidence" value="ECO:0007669"/>
    <property type="project" value="UniProtKB-UniRule"/>
</dbReference>
<dbReference type="Pfam" id="PF00075">
    <property type="entry name" value="RNase_H"/>
    <property type="match status" value="1"/>
</dbReference>
<dbReference type="GO" id="GO:0043137">
    <property type="term" value="P:DNA replication, removal of RNA primer"/>
    <property type="evidence" value="ECO:0007669"/>
    <property type="project" value="TreeGrafter"/>
</dbReference>
<dbReference type="Gene3D" id="3.40.970.10">
    <property type="entry name" value="Ribonuclease H1, N-terminal domain"/>
    <property type="match status" value="1"/>
</dbReference>
<evidence type="ECO:0000256" key="9">
    <source>
        <dbReference type="ARBA" id="ARBA00022842"/>
    </source>
</evidence>
<evidence type="ECO:0000256" key="3">
    <source>
        <dbReference type="ARBA" id="ARBA00005300"/>
    </source>
</evidence>
<dbReference type="AlphaFoldDB" id="A0A1C7NRU9"/>
<proteinExistence type="inferred from homology"/>
<organism evidence="12 13">
    <name type="scientific">Choanephora cucurbitarum</name>
    <dbReference type="NCBI Taxonomy" id="101091"/>
    <lineage>
        <taxon>Eukaryota</taxon>
        <taxon>Fungi</taxon>
        <taxon>Fungi incertae sedis</taxon>
        <taxon>Mucoromycota</taxon>
        <taxon>Mucoromycotina</taxon>
        <taxon>Mucoromycetes</taxon>
        <taxon>Mucorales</taxon>
        <taxon>Mucorineae</taxon>
        <taxon>Choanephoraceae</taxon>
        <taxon>Choanephoroideae</taxon>
        <taxon>Choanephora</taxon>
    </lineage>
</organism>
<dbReference type="SUPFAM" id="SSF53098">
    <property type="entry name" value="Ribonuclease H-like"/>
    <property type="match status" value="1"/>
</dbReference>
<dbReference type="Proteomes" id="UP000093000">
    <property type="component" value="Unassembled WGS sequence"/>
</dbReference>